<proteinExistence type="predicted"/>
<dbReference type="Proteomes" id="UP000269721">
    <property type="component" value="Unassembled WGS sequence"/>
</dbReference>
<evidence type="ECO:0000256" key="1">
    <source>
        <dbReference type="SAM" id="MobiDB-lite"/>
    </source>
</evidence>
<reference evidence="3" key="1">
    <citation type="journal article" date="2018" name="Nat. Microbiol.">
        <title>Leveraging single-cell genomics to expand the fungal tree of life.</title>
        <authorList>
            <person name="Ahrendt S.R."/>
            <person name="Quandt C.A."/>
            <person name="Ciobanu D."/>
            <person name="Clum A."/>
            <person name="Salamov A."/>
            <person name="Andreopoulos B."/>
            <person name="Cheng J.F."/>
            <person name="Woyke T."/>
            <person name="Pelin A."/>
            <person name="Henrissat B."/>
            <person name="Reynolds N.K."/>
            <person name="Benny G.L."/>
            <person name="Smith M.E."/>
            <person name="James T.Y."/>
            <person name="Grigoriev I.V."/>
        </authorList>
    </citation>
    <scope>NUCLEOTIDE SEQUENCE [LARGE SCALE GENOMIC DNA]</scope>
</reference>
<protein>
    <submittedName>
        <fullName evidence="2">Uncharacterized protein</fullName>
    </submittedName>
</protein>
<feature type="region of interest" description="Disordered" evidence="1">
    <location>
        <begin position="147"/>
        <end position="166"/>
    </location>
</feature>
<feature type="compositionally biased region" description="Basic and acidic residues" evidence="1">
    <location>
        <begin position="218"/>
        <end position="228"/>
    </location>
</feature>
<dbReference type="EMBL" id="KZ999928">
    <property type="protein sequence ID" value="RKO84601.1"/>
    <property type="molecule type" value="Genomic_DNA"/>
</dbReference>
<sequence>MSNIQLSTTQLLSSPTPDTIINIGSRSPPTASREIRRFILDVKTPRNTVTAAFAKMGLQGTCGVVQDAIQVVIAGPSHRMEEFWEWILEFSHQNALKPCSFDVLNPEHAVFEGFGIVDPTARPQSVGGLGNSDDVYEAYACAPPPYSELPTSSASPSAPSSPSSPISQRILPAISVIGEEKLRPRKSQHIPFRNVDNGAELRFLPSEYVEIPSTDDELSVHTSDEKTSTYDSSDDQAILDDGSEDDIELILNYNDSSTVNGSDHSAFAVSDKDHKDDVDNVEDVEDVVEEDDDQDEDYRDEDQNSKDSYDENNNDYNSTESSAFSFDHNSGKFKKMNLDIYKEFDLAMISDDWMNTNFHDAMFSAHISRLLSFGKNKDISIEWMQDIQKTVRTQKLHVMEYDIEKRNGICDLCDLPKTLTKKLVINDIEYCTGRNCCANLRKAILFYEKMQRFFNDQKKRRVISLNEIFSFWNKSSN</sequence>
<name>A0A4P9VXW5_9FUNG</name>
<evidence type="ECO:0000313" key="3">
    <source>
        <dbReference type="Proteomes" id="UP000269721"/>
    </source>
</evidence>
<feature type="compositionally biased region" description="Acidic residues" evidence="1">
    <location>
        <begin position="285"/>
        <end position="300"/>
    </location>
</feature>
<gene>
    <name evidence="2" type="ORF">BDK51DRAFT_42207</name>
</gene>
<feature type="region of interest" description="Disordered" evidence="1">
    <location>
        <begin position="285"/>
        <end position="322"/>
    </location>
</feature>
<feature type="compositionally biased region" description="Low complexity" evidence="1">
    <location>
        <begin position="152"/>
        <end position="165"/>
    </location>
</feature>
<organism evidence="2 3">
    <name type="scientific">Blyttiomyces helicus</name>
    <dbReference type="NCBI Taxonomy" id="388810"/>
    <lineage>
        <taxon>Eukaryota</taxon>
        <taxon>Fungi</taxon>
        <taxon>Fungi incertae sedis</taxon>
        <taxon>Chytridiomycota</taxon>
        <taxon>Chytridiomycota incertae sedis</taxon>
        <taxon>Chytridiomycetes</taxon>
        <taxon>Chytridiomycetes incertae sedis</taxon>
        <taxon>Blyttiomyces</taxon>
    </lineage>
</organism>
<keyword evidence="3" id="KW-1185">Reference proteome</keyword>
<dbReference type="AlphaFoldDB" id="A0A4P9VXW5"/>
<evidence type="ECO:0000313" key="2">
    <source>
        <dbReference type="EMBL" id="RKO84601.1"/>
    </source>
</evidence>
<accession>A0A4P9VXW5</accession>
<feature type="region of interest" description="Disordered" evidence="1">
    <location>
        <begin position="214"/>
        <end position="239"/>
    </location>
</feature>